<dbReference type="Pfam" id="PF20204">
    <property type="entry name" value="DUF6566"/>
    <property type="match status" value="1"/>
</dbReference>
<sequence length="107" mass="12315">MGPALDAFRGFSIAVEVRQNERGAWVAEIDFSKDGQPLVDVWPRTTQPEWLTVEEATRDGIEWARRVLMQQYGQASHSWVATRERASAWVQSEVDRRRDGTTFYGRS</sequence>
<dbReference type="Proteomes" id="UP000054740">
    <property type="component" value="Unassembled WGS sequence"/>
</dbReference>
<gene>
    <name evidence="2" type="ORF">AWB70_06043</name>
</gene>
<evidence type="ECO:0000313" key="3">
    <source>
        <dbReference type="Proteomes" id="UP000054740"/>
    </source>
</evidence>
<reference evidence="3" key="1">
    <citation type="submission" date="2016-01" db="EMBL/GenBank/DDBJ databases">
        <authorList>
            <person name="Peeters C."/>
        </authorList>
    </citation>
    <scope>NUCLEOTIDE SEQUENCE [LARGE SCALE GENOMIC DNA]</scope>
</reference>
<proteinExistence type="predicted"/>
<dbReference type="EMBL" id="FCNY02000021">
    <property type="protein sequence ID" value="SAL64908.1"/>
    <property type="molecule type" value="Genomic_DNA"/>
</dbReference>
<dbReference type="InterPro" id="IPR046696">
    <property type="entry name" value="DUF6566"/>
</dbReference>
<accession>A0A158J7U0</accession>
<evidence type="ECO:0000259" key="1">
    <source>
        <dbReference type="Pfam" id="PF20204"/>
    </source>
</evidence>
<dbReference type="RefSeq" id="WP_045453167.1">
    <property type="nucleotide sequence ID" value="NZ_AP014577.1"/>
</dbReference>
<name>A0A158J7U0_CABCO</name>
<dbReference type="AlphaFoldDB" id="A0A158J7U0"/>
<keyword evidence="3" id="KW-1185">Reference proteome</keyword>
<organism evidence="2 3">
    <name type="scientific">Caballeronia cordobensis</name>
    <name type="common">Burkholderia cordobensis</name>
    <dbReference type="NCBI Taxonomy" id="1353886"/>
    <lineage>
        <taxon>Bacteria</taxon>
        <taxon>Pseudomonadati</taxon>
        <taxon>Pseudomonadota</taxon>
        <taxon>Betaproteobacteria</taxon>
        <taxon>Burkholderiales</taxon>
        <taxon>Burkholderiaceae</taxon>
        <taxon>Caballeronia</taxon>
    </lineage>
</organism>
<feature type="domain" description="DUF6566" evidence="1">
    <location>
        <begin position="6"/>
        <end position="72"/>
    </location>
</feature>
<protein>
    <recommendedName>
        <fullName evidence="1">DUF6566 domain-containing protein</fullName>
    </recommendedName>
</protein>
<evidence type="ECO:0000313" key="2">
    <source>
        <dbReference type="EMBL" id="SAL64908.1"/>
    </source>
</evidence>